<dbReference type="EMBL" id="CP093344">
    <property type="protein sequence ID" value="WOG90187.1"/>
    <property type="molecule type" value="Genomic_DNA"/>
</dbReference>
<dbReference type="SMART" id="SM00380">
    <property type="entry name" value="AP2"/>
    <property type="match status" value="1"/>
</dbReference>
<dbReference type="GO" id="GO:0005634">
    <property type="term" value="C:nucleus"/>
    <property type="evidence" value="ECO:0007669"/>
    <property type="project" value="UniProtKB-SubCell"/>
</dbReference>
<evidence type="ECO:0000256" key="1">
    <source>
        <dbReference type="ARBA" id="ARBA00004123"/>
    </source>
</evidence>
<dbReference type="Pfam" id="PF00847">
    <property type="entry name" value="AP2"/>
    <property type="match status" value="1"/>
</dbReference>
<evidence type="ECO:0000256" key="3">
    <source>
        <dbReference type="ARBA" id="ARBA00023015"/>
    </source>
</evidence>
<dbReference type="SUPFAM" id="SSF54171">
    <property type="entry name" value="DNA-binding domain"/>
    <property type="match status" value="1"/>
</dbReference>
<dbReference type="GO" id="GO:0006952">
    <property type="term" value="P:defense response"/>
    <property type="evidence" value="ECO:0007669"/>
    <property type="project" value="UniProtKB-KW"/>
</dbReference>
<keyword evidence="3" id="KW-0805">Transcription regulation</keyword>
<organism evidence="7 8">
    <name type="scientific">Daucus carota subsp. sativus</name>
    <name type="common">Carrot</name>
    <dbReference type="NCBI Taxonomy" id="79200"/>
    <lineage>
        <taxon>Eukaryota</taxon>
        <taxon>Viridiplantae</taxon>
        <taxon>Streptophyta</taxon>
        <taxon>Embryophyta</taxon>
        <taxon>Tracheophyta</taxon>
        <taxon>Spermatophyta</taxon>
        <taxon>Magnoliopsida</taxon>
        <taxon>eudicotyledons</taxon>
        <taxon>Gunneridae</taxon>
        <taxon>Pentapetalae</taxon>
        <taxon>asterids</taxon>
        <taxon>campanulids</taxon>
        <taxon>Apiales</taxon>
        <taxon>Apiaceae</taxon>
        <taxon>Apioideae</taxon>
        <taxon>Scandiceae</taxon>
        <taxon>Daucinae</taxon>
        <taxon>Daucus</taxon>
        <taxon>Daucus sect. Daucus</taxon>
    </lineage>
</organism>
<evidence type="ECO:0000256" key="4">
    <source>
        <dbReference type="ARBA" id="ARBA00023125"/>
    </source>
</evidence>
<gene>
    <name evidence="7" type="ORF">DCAR_0209430</name>
</gene>
<dbReference type="GO" id="GO:0003677">
    <property type="term" value="F:DNA binding"/>
    <property type="evidence" value="ECO:0007669"/>
    <property type="project" value="UniProtKB-KW"/>
</dbReference>
<dbReference type="PROSITE" id="PS51032">
    <property type="entry name" value="AP2_ERF"/>
    <property type="match status" value="1"/>
</dbReference>
<evidence type="ECO:0000256" key="6">
    <source>
        <dbReference type="ARBA" id="ARBA00023242"/>
    </source>
</evidence>
<dbReference type="GO" id="GO:0009873">
    <property type="term" value="P:ethylene-activated signaling pathway"/>
    <property type="evidence" value="ECO:0007669"/>
    <property type="project" value="InterPro"/>
</dbReference>
<dbReference type="Gene3D" id="3.30.730.10">
    <property type="entry name" value="AP2/ERF domain"/>
    <property type="match status" value="1"/>
</dbReference>
<dbReference type="PRINTS" id="PR00367">
    <property type="entry name" value="ETHRSPELEMNT"/>
</dbReference>
<dbReference type="Gramene" id="KZN07505">
    <property type="protein sequence ID" value="KZN07505"/>
    <property type="gene ID" value="DCAR_008342"/>
</dbReference>
<dbReference type="PANTHER" id="PTHR31190:SF287">
    <property type="entry name" value="DEVELOPMENT RELATED ERF PROTEIN"/>
    <property type="match status" value="1"/>
</dbReference>
<dbReference type="CDD" id="cd00018">
    <property type="entry name" value="AP2"/>
    <property type="match status" value="1"/>
</dbReference>
<dbReference type="OrthoDB" id="1911211at2759"/>
<sequence length="214" mass="24119">MDNNMSFDSDFSFLDSIRRHLLDDHAAADTNPSNSPAIYCRSDPSSTDNNNSRELELKLNDNDSQNMVLNDMLNDAVNIGSMSSMQEPICDVKCEADQNYINQAAVEVAAQPYMRKYRGVRQRPWGRFAAEIRDPAKNGTRVWLGTYGSAEDAALAYDKAAFRMRGARAILNFPLLVNSGLPEPVKVVDKRYSESSECSWEENVSPKKRKRVVR</sequence>
<dbReference type="AlphaFoldDB" id="A0A166F9D9"/>
<evidence type="ECO:0000256" key="5">
    <source>
        <dbReference type="ARBA" id="ARBA00023163"/>
    </source>
</evidence>
<reference evidence="7" key="1">
    <citation type="journal article" date="2016" name="Nat. Genet.">
        <title>A high-quality carrot genome assembly provides new insights into carotenoid accumulation and asterid genome evolution.</title>
        <authorList>
            <person name="Iorizzo M."/>
            <person name="Ellison S."/>
            <person name="Senalik D."/>
            <person name="Zeng P."/>
            <person name="Satapoomin P."/>
            <person name="Huang J."/>
            <person name="Bowman M."/>
            <person name="Iovene M."/>
            <person name="Sanseverino W."/>
            <person name="Cavagnaro P."/>
            <person name="Yildiz M."/>
            <person name="Macko-Podgorni A."/>
            <person name="Moranska E."/>
            <person name="Grzebelus E."/>
            <person name="Grzebelus D."/>
            <person name="Ashrafi H."/>
            <person name="Zheng Z."/>
            <person name="Cheng S."/>
            <person name="Spooner D."/>
            <person name="Van Deynze A."/>
            <person name="Simon P."/>
        </authorList>
    </citation>
    <scope>NUCLEOTIDE SEQUENCE</scope>
    <source>
        <tissue evidence="7">Leaf</tissue>
    </source>
</reference>
<protein>
    <submittedName>
        <fullName evidence="7">Uncharacterized protein</fullName>
    </submittedName>
</protein>
<evidence type="ECO:0000256" key="2">
    <source>
        <dbReference type="ARBA" id="ARBA00022821"/>
    </source>
</evidence>
<evidence type="ECO:0000313" key="8">
    <source>
        <dbReference type="Proteomes" id="UP000077755"/>
    </source>
</evidence>
<keyword evidence="6" id="KW-0539">Nucleus</keyword>
<dbReference type="InterPro" id="IPR036955">
    <property type="entry name" value="AP2/ERF_dom_sf"/>
</dbReference>
<reference evidence="7" key="2">
    <citation type="submission" date="2022-03" db="EMBL/GenBank/DDBJ databases">
        <title>Draft title - Genomic analysis of global carrot germplasm unveils the trajectory of domestication and the origin of high carotenoid orange carrot.</title>
        <authorList>
            <person name="Iorizzo M."/>
            <person name="Ellison S."/>
            <person name="Senalik D."/>
            <person name="Macko-Podgorni A."/>
            <person name="Grzebelus D."/>
            <person name="Bostan H."/>
            <person name="Rolling W."/>
            <person name="Curaba J."/>
            <person name="Simon P."/>
        </authorList>
    </citation>
    <scope>NUCLEOTIDE SEQUENCE</scope>
    <source>
        <tissue evidence="7">Leaf</tissue>
    </source>
</reference>
<dbReference type="InterPro" id="IPR016177">
    <property type="entry name" value="DNA-bd_dom_sf"/>
</dbReference>
<dbReference type="FunFam" id="3.30.730.10:FF:000001">
    <property type="entry name" value="Ethylene-responsive transcription factor 2"/>
    <property type="match status" value="1"/>
</dbReference>
<keyword evidence="8" id="KW-1185">Reference proteome</keyword>
<name>A0A166F9D9_DAUCS</name>
<keyword evidence="2" id="KW-0611">Plant defense</keyword>
<accession>A0A166F9D9</accession>
<dbReference type="InterPro" id="IPR001471">
    <property type="entry name" value="AP2/ERF_dom"/>
</dbReference>
<dbReference type="Proteomes" id="UP000077755">
    <property type="component" value="Chromosome 2"/>
</dbReference>
<comment type="subcellular location">
    <subcellularLocation>
        <location evidence="1">Nucleus</location>
    </subcellularLocation>
</comment>
<dbReference type="PANTHER" id="PTHR31190">
    <property type="entry name" value="DNA-BINDING DOMAIN"/>
    <property type="match status" value="1"/>
</dbReference>
<keyword evidence="5" id="KW-0804">Transcription</keyword>
<evidence type="ECO:0000313" key="7">
    <source>
        <dbReference type="EMBL" id="WOG90187.1"/>
    </source>
</evidence>
<dbReference type="InterPro" id="IPR044808">
    <property type="entry name" value="ERF_plant"/>
</dbReference>
<dbReference type="KEGG" id="dcr:108208199"/>
<dbReference type="GO" id="GO:0003700">
    <property type="term" value="F:DNA-binding transcription factor activity"/>
    <property type="evidence" value="ECO:0007669"/>
    <property type="project" value="InterPro"/>
</dbReference>
<proteinExistence type="predicted"/>
<keyword evidence="4" id="KW-0238">DNA-binding</keyword>